<keyword evidence="4" id="KW-1185">Reference proteome</keyword>
<organism evidence="3 4">
    <name type="scientific">Endozoicomonas euniceicola</name>
    <dbReference type="NCBI Taxonomy" id="1234143"/>
    <lineage>
        <taxon>Bacteria</taxon>
        <taxon>Pseudomonadati</taxon>
        <taxon>Pseudomonadota</taxon>
        <taxon>Gammaproteobacteria</taxon>
        <taxon>Oceanospirillales</taxon>
        <taxon>Endozoicomonadaceae</taxon>
        <taxon>Endozoicomonas</taxon>
    </lineage>
</organism>
<feature type="region of interest" description="Disordered" evidence="1">
    <location>
        <begin position="1"/>
        <end position="20"/>
    </location>
</feature>
<dbReference type="InterPro" id="IPR003675">
    <property type="entry name" value="Rce1/LyrA-like_dom"/>
</dbReference>
<dbReference type="Proteomes" id="UP001163255">
    <property type="component" value="Chromosome"/>
</dbReference>
<feature type="domain" description="CAAX prenyl protease 2/Lysostaphin resistance protein A-like" evidence="2">
    <location>
        <begin position="129"/>
        <end position="224"/>
    </location>
</feature>
<keyword evidence="3" id="KW-0482">Metalloprotease</keyword>
<protein>
    <submittedName>
        <fullName evidence="3">CPBP family intramembrane metalloprotease</fullName>
    </submittedName>
</protein>
<dbReference type="Pfam" id="PF02517">
    <property type="entry name" value="Rce1-like"/>
    <property type="match status" value="1"/>
</dbReference>
<reference evidence="3" key="1">
    <citation type="submission" date="2022-10" db="EMBL/GenBank/DDBJ databases">
        <title>Completed Genome Sequence of two octocoral isolated bacterium, Endozoicomonas euniceicola EF212T and Endozoicomonas gorgoniicola PS125T.</title>
        <authorList>
            <person name="Chiou Y.-J."/>
            <person name="Chen Y.-H."/>
        </authorList>
    </citation>
    <scope>NUCLEOTIDE SEQUENCE</scope>
    <source>
        <strain evidence="3">EF212</strain>
    </source>
</reference>
<proteinExistence type="predicted"/>
<feature type="compositionally biased region" description="Polar residues" evidence="1">
    <location>
        <begin position="11"/>
        <end position="20"/>
    </location>
</feature>
<dbReference type="RefSeq" id="WP_262597836.1">
    <property type="nucleotide sequence ID" value="NZ_CP103300.1"/>
</dbReference>
<sequence>MEALQAAAPTSGYSSETTEYNSRTPHKVWCRNESGRLARTEPVNVHQRIASPVTTSWKSRAVKVMKEVKTYIAETAASFIRSSFKTAVYLSLIAVTTISITKCFMILGNSSEDSRGNTKAACPSNPDFIKLILIAPVIEEVLFRGILPKGINACLRLVTRNNELRDKLSNVITASAFGLVHLDNPGYSLKDAIAIASHGYYYGNLMQTYGISSSIAAHASLNAMLNIGRHYKCNFQTQ</sequence>
<name>A0ABY6GT04_9GAMM</name>
<dbReference type="GO" id="GO:0008237">
    <property type="term" value="F:metallopeptidase activity"/>
    <property type="evidence" value="ECO:0007669"/>
    <property type="project" value="UniProtKB-KW"/>
</dbReference>
<evidence type="ECO:0000313" key="3">
    <source>
        <dbReference type="EMBL" id="UYM15692.1"/>
    </source>
</evidence>
<gene>
    <name evidence="3" type="ORF">NX720_23150</name>
</gene>
<evidence type="ECO:0000313" key="4">
    <source>
        <dbReference type="Proteomes" id="UP001163255"/>
    </source>
</evidence>
<evidence type="ECO:0000256" key="1">
    <source>
        <dbReference type="SAM" id="MobiDB-lite"/>
    </source>
</evidence>
<keyword evidence="3" id="KW-0645">Protease</keyword>
<dbReference type="EMBL" id="CP103300">
    <property type="protein sequence ID" value="UYM15692.1"/>
    <property type="molecule type" value="Genomic_DNA"/>
</dbReference>
<accession>A0ABY6GT04</accession>
<evidence type="ECO:0000259" key="2">
    <source>
        <dbReference type="Pfam" id="PF02517"/>
    </source>
</evidence>
<keyword evidence="3" id="KW-0378">Hydrolase</keyword>